<evidence type="ECO:0000256" key="1">
    <source>
        <dbReference type="SAM" id="MobiDB-lite"/>
    </source>
</evidence>
<evidence type="ECO:0000313" key="3">
    <source>
        <dbReference type="Proteomes" id="UP000499080"/>
    </source>
</evidence>
<reference evidence="2 3" key="1">
    <citation type="journal article" date="2019" name="Sci. Rep.">
        <title>Orb-weaving spider Araneus ventricosus genome elucidates the spidroin gene catalogue.</title>
        <authorList>
            <person name="Kono N."/>
            <person name="Nakamura H."/>
            <person name="Ohtoshi R."/>
            <person name="Moran D.A.P."/>
            <person name="Shinohara A."/>
            <person name="Yoshida Y."/>
            <person name="Fujiwara M."/>
            <person name="Mori M."/>
            <person name="Tomita M."/>
            <person name="Arakawa K."/>
        </authorList>
    </citation>
    <scope>NUCLEOTIDE SEQUENCE [LARGE SCALE GENOMIC DNA]</scope>
</reference>
<comment type="caution">
    <text evidence="2">The sequence shown here is derived from an EMBL/GenBank/DDBJ whole genome shotgun (WGS) entry which is preliminary data.</text>
</comment>
<dbReference type="AlphaFoldDB" id="A0A4Y2LMF0"/>
<protein>
    <submittedName>
        <fullName evidence="2">Uncharacterized protein</fullName>
    </submittedName>
</protein>
<proteinExistence type="predicted"/>
<accession>A0A4Y2LMF0</accession>
<organism evidence="2 3">
    <name type="scientific">Araneus ventricosus</name>
    <name type="common">Orbweaver spider</name>
    <name type="synonym">Epeira ventricosa</name>
    <dbReference type="NCBI Taxonomy" id="182803"/>
    <lineage>
        <taxon>Eukaryota</taxon>
        <taxon>Metazoa</taxon>
        <taxon>Ecdysozoa</taxon>
        <taxon>Arthropoda</taxon>
        <taxon>Chelicerata</taxon>
        <taxon>Arachnida</taxon>
        <taxon>Araneae</taxon>
        <taxon>Araneomorphae</taxon>
        <taxon>Entelegynae</taxon>
        <taxon>Araneoidea</taxon>
        <taxon>Araneidae</taxon>
        <taxon>Araneus</taxon>
    </lineage>
</organism>
<gene>
    <name evidence="2" type="ORF">AVEN_124775_1</name>
</gene>
<evidence type="ECO:0000313" key="2">
    <source>
        <dbReference type="EMBL" id="GBN15965.1"/>
    </source>
</evidence>
<dbReference type="Proteomes" id="UP000499080">
    <property type="component" value="Unassembled WGS sequence"/>
</dbReference>
<sequence length="152" mass="17482">MRAAVYLLRGRGLPDSKSVSTKDPSCIVPAKSYVRRKSSSRWCEEFVERVPAQVQVSSSSSDRGSKLRDPSQNSPLVASKWDINETKPFDMRMTRLSTRNDGGKWMGLEICCFYIYSSFAYYYHFTTVIACIKSHIASMNKRIPYETFMLRH</sequence>
<feature type="region of interest" description="Disordered" evidence="1">
    <location>
        <begin position="51"/>
        <end position="77"/>
    </location>
</feature>
<name>A0A4Y2LMF0_ARAVE</name>
<keyword evidence="3" id="KW-1185">Reference proteome</keyword>
<dbReference type="EMBL" id="BGPR01006085">
    <property type="protein sequence ID" value="GBN15965.1"/>
    <property type="molecule type" value="Genomic_DNA"/>
</dbReference>